<evidence type="ECO:0000256" key="1">
    <source>
        <dbReference type="SAM" id="SignalP"/>
    </source>
</evidence>
<keyword evidence="1" id="KW-0732">Signal</keyword>
<organism evidence="2 3">
    <name type="scientific">Blyttiomyces helicus</name>
    <dbReference type="NCBI Taxonomy" id="388810"/>
    <lineage>
        <taxon>Eukaryota</taxon>
        <taxon>Fungi</taxon>
        <taxon>Fungi incertae sedis</taxon>
        <taxon>Chytridiomycota</taxon>
        <taxon>Chytridiomycota incertae sedis</taxon>
        <taxon>Chytridiomycetes</taxon>
        <taxon>Chytridiomycetes incertae sedis</taxon>
        <taxon>Blyttiomyces</taxon>
    </lineage>
</organism>
<gene>
    <name evidence="2" type="ORF">BDK51DRAFT_45533</name>
</gene>
<sequence>MFSRVLCAVVALGAAAAPLTFAQVYDRPDAVYQAFADRITGFIAANGCGGDTARNPETGRVLPALWLRPEQILHDWSSQEGTDAAFIRSFRISN</sequence>
<feature type="chain" id="PRO_5020797398" evidence="1">
    <location>
        <begin position="23"/>
        <end position="94"/>
    </location>
</feature>
<dbReference type="Proteomes" id="UP000269721">
    <property type="component" value="Unassembled WGS sequence"/>
</dbReference>
<proteinExistence type="predicted"/>
<feature type="signal peptide" evidence="1">
    <location>
        <begin position="1"/>
        <end position="22"/>
    </location>
</feature>
<evidence type="ECO:0000313" key="2">
    <source>
        <dbReference type="EMBL" id="RKO82705.1"/>
    </source>
</evidence>
<dbReference type="AlphaFoldDB" id="A0A4P9VV77"/>
<evidence type="ECO:0000313" key="3">
    <source>
        <dbReference type="Proteomes" id="UP000269721"/>
    </source>
</evidence>
<protein>
    <submittedName>
        <fullName evidence="2">Uncharacterized protein</fullName>
    </submittedName>
</protein>
<accession>A0A4P9VV77</accession>
<dbReference type="EMBL" id="ML002195">
    <property type="protein sequence ID" value="RKO82705.1"/>
    <property type="molecule type" value="Genomic_DNA"/>
</dbReference>
<name>A0A4P9VV77_9FUNG</name>
<reference evidence="3" key="1">
    <citation type="journal article" date="2018" name="Nat. Microbiol.">
        <title>Leveraging single-cell genomics to expand the fungal tree of life.</title>
        <authorList>
            <person name="Ahrendt S.R."/>
            <person name="Quandt C.A."/>
            <person name="Ciobanu D."/>
            <person name="Clum A."/>
            <person name="Salamov A."/>
            <person name="Andreopoulos B."/>
            <person name="Cheng J.F."/>
            <person name="Woyke T."/>
            <person name="Pelin A."/>
            <person name="Henrissat B."/>
            <person name="Reynolds N.K."/>
            <person name="Benny G.L."/>
            <person name="Smith M.E."/>
            <person name="James T.Y."/>
            <person name="Grigoriev I.V."/>
        </authorList>
    </citation>
    <scope>NUCLEOTIDE SEQUENCE [LARGE SCALE GENOMIC DNA]</scope>
</reference>
<keyword evidence="3" id="KW-1185">Reference proteome</keyword>